<reference evidence="4 5" key="1">
    <citation type="submission" date="2016-10" db="EMBL/GenBank/DDBJ databases">
        <authorList>
            <person name="de Groot N.N."/>
        </authorList>
    </citation>
    <scope>NUCLEOTIDE SEQUENCE [LARGE SCALE GENOMIC DNA]</scope>
    <source>
        <strain evidence="4 5">ML2</strain>
    </source>
</reference>
<dbReference type="Pfam" id="PF01933">
    <property type="entry name" value="CofD"/>
    <property type="match status" value="1"/>
</dbReference>
<dbReference type="InterPro" id="IPR002882">
    <property type="entry name" value="CofD"/>
</dbReference>
<keyword evidence="5" id="KW-1185">Reference proteome</keyword>
<protein>
    <recommendedName>
        <fullName evidence="2">Putative gluconeogenesis factor</fullName>
    </recommendedName>
</protein>
<dbReference type="SUPFAM" id="SSF142338">
    <property type="entry name" value="CofD-like"/>
    <property type="match status" value="1"/>
</dbReference>
<evidence type="ECO:0000313" key="4">
    <source>
        <dbReference type="EMBL" id="SFO01230.1"/>
    </source>
</evidence>
<dbReference type="Gene3D" id="3.40.50.10680">
    <property type="entry name" value="CofD-like domains"/>
    <property type="match status" value="1"/>
</dbReference>
<feature type="transmembrane region" description="Helical" evidence="3">
    <location>
        <begin position="71"/>
        <end position="91"/>
    </location>
</feature>
<name>A0A1I5DQ73_9CLOT</name>
<gene>
    <name evidence="4" type="ORF">SAMN04488695_11047</name>
</gene>
<dbReference type="HAMAP" id="MF_00973">
    <property type="entry name" value="Gluconeogen_factor"/>
    <property type="match status" value="1"/>
</dbReference>
<dbReference type="EMBL" id="FOVK01000010">
    <property type="protein sequence ID" value="SFO01230.1"/>
    <property type="molecule type" value="Genomic_DNA"/>
</dbReference>
<organism evidence="4 5">
    <name type="scientific">Proteiniclasticum ruminis</name>
    <dbReference type="NCBI Taxonomy" id="398199"/>
    <lineage>
        <taxon>Bacteria</taxon>
        <taxon>Bacillati</taxon>
        <taxon>Bacillota</taxon>
        <taxon>Clostridia</taxon>
        <taxon>Eubacteriales</taxon>
        <taxon>Clostridiaceae</taxon>
        <taxon>Proteiniclasticum</taxon>
    </lineage>
</organism>
<dbReference type="AlphaFoldDB" id="A0A1I5DQ73"/>
<dbReference type="eggNOG" id="COG0391">
    <property type="taxonomic scope" value="Bacteria"/>
</dbReference>
<comment type="subcellular location">
    <subcellularLocation>
        <location evidence="2">Cytoplasm</location>
    </subcellularLocation>
</comment>
<keyword evidence="3" id="KW-0812">Transmembrane</keyword>
<dbReference type="CDD" id="cd07187">
    <property type="entry name" value="YvcK_like"/>
    <property type="match status" value="1"/>
</dbReference>
<dbReference type="Proteomes" id="UP000181899">
    <property type="component" value="Unassembled WGS sequence"/>
</dbReference>
<dbReference type="InterPro" id="IPR010119">
    <property type="entry name" value="Gluconeogen_factor"/>
</dbReference>
<keyword evidence="3" id="KW-1133">Transmembrane helix</keyword>
<evidence type="ECO:0000256" key="1">
    <source>
        <dbReference type="ARBA" id="ARBA00022490"/>
    </source>
</evidence>
<feature type="transmembrane region" description="Helical" evidence="3">
    <location>
        <begin position="103"/>
        <end position="122"/>
    </location>
</feature>
<dbReference type="STRING" id="398199.SAMN05421804_101896"/>
<dbReference type="GO" id="GO:0008360">
    <property type="term" value="P:regulation of cell shape"/>
    <property type="evidence" value="ECO:0007669"/>
    <property type="project" value="UniProtKB-UniRule"/>
</dbReference>
<dbReference type="GO" id="GO:0043743">
    <property type="term" value="F:LPPG:FO 2-phospho-L-lactate transferase activity"/>
    <property type="evidence" value="ECO:0007669"/>
    <property type="project" value="InterPro"/>
</dbReference>
<evidence type="ECO:0000256" key="2">
    <source>
        <dbReference type="HAMAP-Rule" id="MF_00973"/>
    </source>
</evidence>
<evidence type="ECO:0000313" key="5">
    <source>
        <dbReference type="Proteomes" id="UP000181899"/>
    </source>
</evidence>
<evidence type="ECO:0000256" key="3">
    <source>
        <dbReference type="SAM" id="Phobius"/>
    </source>
</evidence>
<dbReference type="GO" id="GO:0005737">
    <property type="term" value="C:cytoplasm"/>
    <property type="evidence" value="ECO:0007669"/>
    <property type="project" value="UniProtKB-SubCell"/>
</dbReference>
<dbReference type="InterPro" id="IPR038136">
    <property type="entry name" value="CofD-like_dom_sf"/>
</dbReference>
<comment type="similarity">
    <text evidence="2">Belongs to the gluconeogenesis factor family.</text>
</comment>
<dbReference type="PANTHER" id="PTHR30135:SF3">
    <property type="entry name" value="GLUCONEOGENESIS FACTOR-RELATED"/>
    <property type="match status" value="1"/>
</dbReference>
<comment type="function">
    <text evidence="2">Required for morphogenesis under gluconeogenic growth conditions.</text>
</comment>
<proteinExistence type="inferred from homology"/>
<keyword evidence="3" id="KW-0472">Membrane</keyword>
<keyword evidence="1 2" id="KW-0963">Cytoplasm</keyword>
<feature type="transmembrane region" description="Helical" evidence="3">
    <location>
        <begin position="33"/>
        <end position="51"/>
    </location>
</feature>
<dbReference type="NCBIfam" id="TIGR01826">
    <property type="entry name" value="CofD_related"/>
    <property type="match status" value="1"/>
</dbReference>
<dbReference type="PANTHER" id="PTHR30135">
    <property type="entry name" value="UNCHARACTERIZED PROTEIN YVCK-RELATED"/>
    <property type="match status" value="1"/>
</dbReference>
<sequence>MPYRHLSFIDFGARGETGIPWYLPQELLMYRRYVLYPSGCGIIYVISMRDLWCVTMKIKDWLNMGVGLKRWFGLGIVGIGLLIFAIIELIFRRFGEEAYSVYYVYLLILGASTLYVSTAELIKSFMSLVQDGLIHFNMDSREIGSLIHDKKLLVQGPRVVIIGGGTGLSTILKGIKNYTNNITAVVTVADDGGGSGALRDDLGILPPGDIRNCLVALANTEPLMEELMQYRFKDGTLKGQSFGNLFLAAMDGVSDNFEDAVQKMASVLAITGKVLPVTLDNVKIHAVLDNNQLVVGESHIPDVSIKEGARIQRLYIVPEDAEALEDVKNEILRADAIILGPGSLYTSVIPNLLVKGVPEAIKESRGRKIYIANVMTQPGETDGFRVSDHLKALYAHGDIGPLDYVFANDMKIRNDHLRDKYHRMNQFEVEIDYENLKEEPFKLIQGDFIKPRESSVRHDADKLSQKLMEIVLEETLVSDKKRILEYVALSGKLKGKKQ</sequence>
<accession>A0A1I5DQ73</accession>